<dbReference type="Proteomes" id="UP001595556">
    <property type="component" value="Unassembled WGS sequence"/>
</dbReference>
<proteinExistence type="predicted"/>
<dbReference type="RefSeq" id="WP_377300781.1">
    <property type="nucleotide sequence ID" value="NZ_CP180191.1"/>
</dbReference>
<protein>
    <submittedName>
        <fullName evidence="2">DUF1501 domain-containing protein</fullName>
    </submittedName>
</protein>
<dbReference type="PROSITE" id="PS51318">
    <property type="entry name" value="TAT"/>
    <property type="match status" value="1"/>
</dbReference>
<comment type="caution">
    <text evidence="2">The sequence shown here is derived from an EMBL/GenBank/DDBJ whole genome shotgun (WGS) entry which is preliminary data.</text>
</comment>
<dbReference type="EMBL" id="JBHRTI010000003">
    <property type="protein sequence ID" value="MFC3146512.1"/>
    <property type="molecule type" value="Genomic_DNA"/>
</dbReference>
<evidence type="ECO:0000313" key="2">
    <source>
        <dbReference type="EMBL" id="MFC3146512.1"/>
    </source>
</evidence>
<keyword evidence="3" id="KW-1185">Reference proteome</keyword>
<feature type="region of interest" description="Disordered" evidence="1">
    <location>
        <begin position="257"/>
        <end position="277"/>
    </location>
</feature>
<sequence length="478" mass="51381">MKSSQLSRRDMLRAIASATAYTSLGGGLTMATMDDAHAQTADYKALVCVFLFGGNDGFNTVVPIDGRYATYAQRRGYMALPQARLLQIDAGFGLHPAMAPLQRAYTDGWMAGLLNVGPLSRPFRDKADFLAVRESPDPKIVPQGLFSHSDQQNVWELGDTNVFQTTTGWGGRLVDAAALNVLYSFGGSARFTVSARSSTLAMPGPGATFGLEGIGDDSWSRARRTALETLNNASSPNALHNAYATIQRQALTTSTVLNPIIRQRPTDTGPDPDNPEISAAFGNLARNTVNAGSLSQQLYQVAKLIKNRSRLGGNRHVFFVSLGGFDTHEGQISSGDSTAGGHTNLLSQVATALASFHKAMGDLGVMNNVTSFTMSDFGRTFKPNNSRGTDHAWGNINLILGGSVQGGRMYGTYPDMTLGGPDDAGKDTWEWQGRWIPKIGVDQYAHTLIKWFTPAVDTAAILPNLANFSTRDLGFMKA</sequence>
<evidence type="ECO:0000256" key="1">
    <source>
        <dbReference type="SAM" id="MobiDB-lite"/>
    </source>
</evidence>
<organism evidence="2 3">
    <name type="scientific">Piscinibacterium candidicorallinum</name>
    <dbReference type="NCBI Taxonomy" id="1793872"/>
    <lineage>
        <taxon>Bacteria</taxon>
        <taxon>Pseudomonadati</taxon>
        <taxon>Pseudomonadota</taxon>
        <taxon>Betaproteobacteria</taxon>
        <taxon>Burkholderiales</taxon>
        <taxon>Piscinibacterium</taxon>
    </lineage>
</organism>
<dbReference type="PANTHER" id="PTHR43737">
    <property type="entry name" value="BLL7424 PROTEIN"/>
    <property type="match status" value="1"/>
</dbReference>
<accession>A0ABV7H3C7</accession>
<dbReference type="PANTHER" id="PTHR43737:SF1">
    <property type="entry name" value="DUF1501 DOMAIN-CONTAINING PROTEIN"/>
    <property type="match status" value="1"/>
</dbReference>
<dbReference type="InterPro" id="IPR006311">
    <property type="entry name" value="TAT_signal"/>
</dbReference>
<reference evidence="3" key="1">
    <citation type="journal article" date="2019" name="Int. J. Syst. Evol. Microbiol.">
        <title>The Global Catalogue of Microorganisms (GCM) 10K type strain sequencing project: providing services to taxonomists for standard genome sequencing and annotation.</title>
        <authorList>
            <consortium name="The Broad Institute Genomics Platform"/>
            <consortium name="The Broad Institute Genome Sequencing Center for Infectious Disease"/>
            <person name="Wu L."/>
            <person name="Ma J."/>
        </authorList>
    </citation>
    <scope>NUCLEOTIDE SEQUENCE [LARGE SCALE GENOMIC DNA]</scope>
    <source>
        <strain evidence="3">KCTC 52168</strain>
    </source>
</reference>
<evidence type="ECO:0000313" key="3">
    <source>
        <dbReference type="Proteomes" id="UP001595556"/>
    </source>
</evidence>
<name>A0ABV7H3C7_9BURK</name>
<dbReference type="Pfam" id="PF07394">
    <property type="entry name" value="DUF1501"/>
    <property type="match status" value="1"/>
</dbReference>
<gene>
    <name evidence="2" type="ORF">ACFOEN_02520</name>
</gene>
<dbReference type="InterPro" id="IPR010869">
    <property type="entry name" value="DUF1501"/>
</dbReference>